<organism evidence="2 5">
    <name type="scientific">Helicobacter typhlonius</name>
    <dbReference type="NCBI Taxonomy" id="76936"/>
    <lineage>
        <taxon>Bacteria</taxon>
        <taxon>Pseudomonadati</taxon>
        <taxon>Campylobacterota</taxon>
        <taxon>Epsilonproteobacteria</taxon>
        <taxon>Campylobacterales</taxon>
        <taxon>Helicobacteraceae</taxon>
        <taxon>Helicobacter</taxon>
    </lineage>
</organism>
<feature type="transmembrane region" description="Helical" evidence="1">
    <location>
        <begin position="47"/>
        <end position="67"/>
    </location>
</feature>
<dbReference type="KEGG" id="hty:BN2458_PEG0744"/>
<sequence>MSSEILWKYKRSYMGFLISVFLLLFLSIVCCLAIFKGIEKFINNDDADFFMTLLLLFASLACLYPPYRLLRLLNQKNVYITKDKLFIEKYLGKTIVLPLGTFYTYRISTIWGFTTGMSSAILLHKIECDNKLSFIIQSFIEPFGTNNLDELYSLLLPKIEDSLLELDNNAYAKLKTQINIVGNINPQIDFNKIDKLREEQSNA</sequence>
<gene>
    <name evidence="2" type="ORF">BN2458_PEG0744</name>
    <name evidence="3" type="ORF">LS75_009290</name>
</gene>
<name>A0A099UFH3_9HELI</name>
<protein>
    <submittedName>
        <fullName evidence="2">Uncharacterized protein</fullName>
    </submittedName>
</protein>
<keyword evidence="1" id="KW-0472">Membrane</keyword>
<dbReference type="EMBL" id="LN907858">
    <property type="protein sequence ID" value="CUU39630.1"/>
    <property type="molecule type" value="Genomic_DNA"/>
</dbReference>
<evidence type="ECO:0000313" key="4">
    <source>
        <dbReference type="Proteomes" id="UP000029925"/>
    </source>
</evidence>
<dbReference type="EMBL" id="JRPF02000016">
    <property type="protein sequence ID" value="TLD77813.1"/>
    <property type="molecule type" value="Genomic_DNA"/>
</dbReference>
<evidence type="ECO:0000256" key="1">
    <source>
        <dbReference type="SAM" id="Phobius"/>
    </source>
</evidence>
<reference evidence="3 4" key="1">
    <citation type="journal article" date="2014" name="Genome Announc.">
        <title>Draft genome sequences of eight enterohepatic helicobacter species isolated from both laboratory and wild rodents.</title>
        <authorList>
            <person name="Sheh A."/>
            <person name="Shen Z."/>
            <person name="Fox J.G."/>
        </authorList>
    </citation>
    <scope>NUCLEOTIDE SEQUENCE [LARGE SCALE GENOMIC DNA]</scope>
    <source>
        <strain evidence="3 4">MIT 98-6810</strain>
    </source>
</reference>
<evidence type="ECO:0000313" key="3">
    <source>
        <dbReference type="EMBL" id="TLD77813.1"/>
    </source>
</evidence>
<dbReference type="PATRIC" id="fig|76936.10.peg.727"/>
<dbReference type="OrthoDB" id="5328201at2"/>
<dbReference type="GeneID" id="78151015"/>
<dbReference type="RefSeq" id="WP_034342372.1">
    <property type="nucleotide sequence ID" value="NZ_CAOOBK010000032.1"/>
</dbReference>
<dbReference type="STRING" id="76936.BN2458_PEG0744"/>
<dbReference type="Proteomes" id="UP000029925">
    <property type="component" value="Unassembled WGS sequence"/>
</dbReference>
<keyword evidence="1" id="KW-1133">Transmembrane helix</keyword>
<accession>A0A099UFH3</accession>
<proteinExistence type="predicted"/>
<keyword evidence="1" id="KW-0812">Transmembrane</keyword>
<evidence type="ECO:0000313" key="5">
    <source>
        <dbReference type="Proteomes" id="UP000064525"/>
    </source>
</evidence>
<keyword evidence="4" id="KW-1185">Reference proteome</keyword>
<dbReference type="AlphaFoldDB" id="A0A099UFH3"/>
<reference evidence="5" key="3">
    <citation type="submission" date="2015-11" db="EMBL/GenBank/DDBJ databases">
        <authorList>
            <person name="Anvar S.Y."/>
        </authorList>
    </citation>
    <scope>NUCLEOTIDE SEQUENCE [LARGE SCALE GENOMIC DNA]</scope>
</reference>
<dbReference type="Proteomes" id="UP000064525">
    <property type="component" value="Chromosome I"/>
</dbReference>
<evidence type="ECO:0000313" key="2">
    <source>
        <dbReference type="EMBL" id="CUU39630.1"/>
    </source>
</evidence>
<reference evidence="2" key="2">
    <citation type="submission" date="2015-11" db="EMBL/GenBank/DDBJ databases">
        <authorList>
            <person name="Zhang Y."/>
            <person name="Guo Z."/>
        </authorList>
    </citation>
    <scope>NUCLEOTIDE SEQUENCE</scope>
    <source>
        <strain evidence="2">1</strain>
    </source>
</reference>
<feature type="transmembrane region" description="Helical" evidence="1">
    <location>
        <begin position="12"/>
        <end position="35"/>
    </location>
</feature>